<name>A0A5C6ETL6_9BACT</name>
<dbReference type="EMBL" id="SJPX01000003">
    <property type="protein sequence ID" value="TWU51427.1"/>
    <property type="molecule type" value="Genomic_DNA"/>
</dbReference>
<protein>
    <submittedName>
        <fullName evidence="1">Uncharacterized protein</fullName>
    </submittedName>
</protein>
<dbReference type="Proteomes" id="UP000317977">
    <property type="component" value="Unassembled WGS sequence"/>
</dbReference>
<sequence>MNQKTDVAAAPLHGIVTVPFRWMVSLFVPPLRYWTIYHNGHKRMMTIRQRLNPGVEKTYTTMGVVTLDGPHETQDEAARRLAFWKAQYQRDGVPCWSR</sequence>
<organism evidence="1 2">
    <name type="scientific">Rubripirellula reticaptiva</name>
    <dbReference type="NCBI Taxonomy" id="2528013"/>
    <lineage>
        <taxon>Bacteria</taxon>
        <taxon>Pseudomonadati</taxon>
        <taxon>Planctomycetota</taxon>
        <taxon>Planctomycetia</taxon>
        <taxon>Pirellulales</taxon>
        <taxon>Pirellulaceae</taxon>
        <taxon>Rubripirellula</taxon>
    </lineage>
</organism>
<evidence type="ECO:0000313" key="1">
    <source>
        <dbReference type="EMBL" id="TWU51427.1"/>
    </source>
</evidence>
<reference evidence="1 2" key="1">
    <citation type="submission" date="2019-02" db="EMBL/GenBank/DDBJ databases">
        <title>Deep-cultivation of Planctomycetes and their phenomic and genomic characterization uncovers novel biology.</title>
        <authorList>
            <person name="Wiegand S."/>
            <person name="Jogler M."/>
            <person name="Boedeker C."/>
            <person name="Pinto D."/>
            <person name="Vollmers J."/>
            <person name="Rivas-Marin E."/>
            <person name="Kohn T."/>
            <person name="Peeters S.H."/>
            <person name="Heuer A."/>
            <person name="Rast P."/>
            <person name="Oberbeckmann S."/>
            <person name="Bunk B."/>
            <person name="Jeske O."/>
            <person name="Meyerdierks A."/>
            <person name="Storesund J.E."/>
            <person name="Kallscheuer N."/>
            <person name="Luecker S."/>
            <person name="Lage O.M."/>
            <person name="Pohl T."/>
            <person name="Merkel B.J."/>
            <person name="Hornburger P."/>
            <person name="Mueller R.-W."/>
            <person name="Bruemmer F."/>
            <person name="Labrenz M."/>
            <person name="Spormann A.M."/>
            <person name="Op Den Camp H."/>
            <person name="Overmann J."/>
            <person name="Amann R."/>
            <person name="Jetten M.S.M."/>
            <person name="Mascher T."/>
            <person name="Medema M.H."/>
            <person name="Devos D.P."/>
            <person name="Kaster A.-K."/>
            <person name="Ovreas L."/>
            <person name="Rohde M."/>
            <person name="Galperin M.Y."/>
            <person name="Jogler C."/>
        </authorList>
    </citation>
    <scope>NUCLEOTIDE SEQUENCE [LARGE SCALE GENOMIC DNA]</scope>
    <source>
        <strain evidence="1 2">Poly59</strain>
    </source>
</reference>
<proteinExistence type="predicted"/>
<dbReference type="RefSeq" id="WP_146534789.1">
    <property type="nucleotide sequence ID" value="NZ_SJPX01000003.1"/>
</dbReference>
<evidence type="ECO:0000313" key="2">
    <source>
        <dbReference type="Proteomes" id="UP000317977"/>
    </source>
</evidence>
<comment type="caution">
    <text evidence="1">The sequence shown here is derived from an EMBL/GenBank/DDBJ whole genome shotgun (WGS) entry which is preliminary data.</text>
</comment>
<dbReference type="AlphaFoldDB" id="A0A5C6ETL6"/>
<gene>
    <name evidence="1" type="ORF">Poly59_30190</name>
</gene>
<keyword evidence="2" id="KW-1185">Reference proteome</keyword>
<accession>A0A5C6ETL6</accession>